<dbReference type="SUPFAM" id="SSF53271">
    <property type="entry name" value="PRTase-like"/>
    <property type="match status" value="1"/>
</dbReference>
<dbReference type="Gene3D" id="3.40.50.2020">
    <property type="match status" value="1"/>
</dbReference>
<dbReference type="AlphaFoldDB" id="A0A916VQK0"/>
<dbReference type="InterPro" id="IPR000836">
    <property type="entry name" value="PRTase_dom"/>
</dbReference>
<reference evidence="3" key="1">
    <citation type="journal article" date="2014" name="Int. J. Syst. Evol. Microbiol.">
        <title>Complete genome sequence of Corynebacterium casei LMG S-19264T (=DSM 44701T), isolated from a smear-ripened cheese.</title>
        <authorList>
            <consortium name="US DOE Joint Genome Institute (JGI-PGF)"/>
            <person name="Walter F."/>
            <person name="Albersmeier A."/>
            <person name="Kalinowski J."/>
            <person name="Ruckert C."/>
        </authorList>
    </citation>
    <scope>NUCLEOTIDE SEQUENCE</scope>
    <source>
        <strain evidence="3">CGMCC 1.15880</strain>
    </source>
</reference>
<protein>
    <recommendedName>
        <fullName evidence="2">Phosphoribosyltransferase domain-containing protein</fullName>
    </recommendedName>
</protein>
<accession>A0A916VQK0</accession>
<keyword evidence="4" id="KW-1185">Reference proteome</keyword>
<comment type="similarity">
    <text evidence="1">Belongs to the ComF/GntX family.</text>
</comment>
<dbReference type="PANTHER" id="PTHR47505:SF1">
    <property type="entry name" value="DNA UTILIZATION PROTEIN YHGH"/>
    <property type="match status" value="1"/>
</dbReference>
<dbReference type="Proteomes" id="UP000628017">
    <property type="component" value="Unassembled WGS sequence"/>
</dbReference>
<dbReference type="PANTHER" id="PTHR47505">
    <property type="entry name" value="DNA UTILIZATION PROTEIN YHGH"/>
    <property type="match status" value="1"/>
</dbReference>
<dbReference type="InterPro" id="IPR029057">
    <property type="entry name" value="PRTase-like"/>
</dbReference>
<reference evidence="3" key="2">
    <citation type="submission" date="2020-09" db="EMBL/GenBank/DDBJ databases">
        <authorList>
            <person name="Sun Q."/>
            <person name="Zhou Y."/>
        </authorList>
    </citation>
    <scope>NUCLEOTIDE SEQUENCE</scope>
    <source>
        <strain evidence="3">CGMCC 1.15880</strain>
    </source>
</reference>
<dbReference type="EMBL" id="BMKA01000002">
    <property type="protein sequence ID" value="GGA18499.1"/>
    <property type="molecule type" value="Genomic_DNA"/>
</dbReference>
<evidence type="ECO:0000259" key="2">
    <source>
        <dbReference type="Pfam" id="PF00156"/>
    </source>
</evidence>
<evidence type="ECO:0000256" key="1">
    <source>
        <dbReference type="ARBA" id="ARBA00008007"/>
    </source>
</evidence>
<comment type="caution">
    <text evidence="3">The sequence shown here is derived from an EMBL/GenBank/DDBJ whole genome shotgun (WGS) entry which is preliminary data.</text>
</comment>
<dbReference type="Pfam" id="PF00156">
    <property type="entry name" value="Pribosyltran"/>
    <property type="match status" value="1"/>
</dbReference>
<evidence type="ECO:0000313" key="3">
    <source>
        <dbReference type="EMBL" id="GGA18499.1"/>
    </source>
</evidence>
<feature type="domain" description="Phosphoribosyltransferase" evidence="2">
    <location>
        <begin position="53"/>
        <end position="148"/>
    </location>
</feature>
<dbReference type="CDD" id="cd06223">
    <property type="entry name" value="PRTases_typeI"/>
    <property type="match status" value="1"/>
</dbReference>
<proteinExistence type="inferred from homology"/>
<organism evidence="3 4">
    <name type="scientific">Neptunicoccus cionae</name>
    <dbReference type="NCBI Taxonomy" id="2035344"/>
    <lineage>
        <taxon>Bacteria</taxon>
        <taxon>Pseudomonadati</taxon>
        <taxon>Pseudomonadota</taxon>
        <taxon>Alphaproteobacteria</taxon>
        <taxon>Rhodobacterales</taxon>
        <taxon>Paracoccaceae</taxon>
        <taxon>Neptunicoccus</taxon>
    </lineage>
</organism>
<gene>
    <name evidence="3" type="ORF">GCM10011498_18980</name>
</gene>
<sequence>MVLALKHGDRQDNAQHMARWMAAAGEGLISDESLLVPVPLHWGRMVRRRYNQSVLLARALARESGGEVVPDGLQRVRATKSQKDMRRTERFENQRSAIRPHTKRSALLADRPVVLVDDVMTTGATLSACTEACFEAGAKSVSVLVFARVARLA</sequence>
<name>A0A916VQK0_9RHOB</name>
<dbReference type="InterPro" id="IPR051910">
    <property type="entry name" value="ComF/GntX_DNA_util-trans"/>
</dbReference>
<evidence type="ECO:0000313" key="4">
    <source>
        <dbReference type="Proteomes" id="UP000628017"/>
    </source>
</evidence>